<dbReference type="EMBL" id="AZFY01000026">
    <property type="protein sequence ID" value="KRM11105.1"/>
    <property type="molecule type" value="Genomic_DNA"/>
</dbReference>
<keyword evidence="4 8" id="KW-1003">Cell membrane</keyword>
<sequence length="245" mass="26775">MMTLVLVVLIALFGALVRTVFGFGEALVTMPLLALISFNLQTSVALIGALGLIVALPGAIRYRGHINFAIVRRLVTGSLLGVPVGILLIKYVDKTLIIRFLSLFLIGYGSYCLIRIYRHHSSKPRFQSSFSDYIAGLISGVMGSAYNSHGVPIVVYGTLKKWPVMALRGILQAHFLCVGVLVVASQAIAGFWTIEVFQLLAIIVPLLLIIIPLGNWLTDHISSEMMVKYVYALLVVFGILLFLKA</sequence>
<dbReference type="InterPro" id="IPR052017">
    <property type="entry name" value="TSUP"/>
</dbReference>
<keyword evidence="7 8" id="KW-0472">Membrane</keyword>
<dbReference type="PANTHER" id="PTHR30269:SF37">
    <property type="entry name" value="MEMBRANE TRANSPORTER PROTEIN"/>
    <property type="match status" value="1"/>
</dbReference>
<feature type="transmembrane region" description="Helical" evidence="8">
    <location>
        <begin position="196"/>
        <end position="214"/>
    </location>
</feature>
<dbReference type="PATRIC" id="fig|1423743.5.peg.1772"/>
<dbReference type="Pfam" id="PF01925">
    <property type="entry name" value="TauE"/>
    <property type="match status" value="1"/>
</dbReference>
<organism evidence="9 10">
    <name type="scientific">Lentilactobacillus farraginis DSM 18382 = JCM 14108</name>
    <dbReference type="NCBI Taxonomy" id="1423743"/>
    <lineage>
        <taxon>Bacteria</taxon>
        <taxon>Bacillati</taxon>
        <taxon>Bacillota</taxon>
        <taxon>Bacilli</taxon>
        <taxon>Lactobacillales</taxon>
        <taxon>Lactobacillaceae</taxon>
        <taxon>Lentilactobacillus</taxon>
    </lineage>
</organism>
<feature type="transmembrane region" description="Helical" evidence="8">
    <location>
        <begin position="129"/>
        <end position="146"/>
    </location>
</feature>
<dbReference type="PANTHER" id="PTHR30269">
    <property type="entry name" value="TRANSMEMBRANE PROTEIN YFCA"/>
    <property type="match status" value="1"/>
</dbReference>
<comment type="subcellular location">
    <subcellularLocation>
        <location evidence="1 8">Cell membrane</location>
        <topology evidence="1 8">Multi-pass membrane protein</topology>
    </subcellularLocation>
</comment>
<proteinExistence type="inferred from homology"/>
<evidence type="ECO:0000256" key="8">
    <source>
        <dbReference type="RuleBase" id="RU363041"/>
    </source>
</evidence>
<comment type="similarity">
    <text evidence="2 8">Belongs to the 4-toluene sulfonate uptake permease (TSUP) (TC 2.A.102) family.</text>
</comment>
<evidence type="ECO:0000256" key="6">
    <source>
        <dbReference type="ARBA" id="ARBA00022989"/>
    </source>
</evidence>
<keyword evidence="6 8" id="KW-1133">Transmembrane helix</keyword>
<evidence type="ECO:0000256" key="5">
    <source>
        <dbReference type="ARBA" id="ARBA00022692"/>
    </source>
</evidence>
<dbReference type="GO" id="GO:0005886">
    <property type="term" value="C:plasma membrane"/>
    <property type="evidence" value="ECO:0007669"/>
    <property type="project" value="UniProtKB-SubCell"/>
</dbReference>
<accession>A0A0R1VZM4</accession>
<feature type="transmembrane region" description="Helical" evidence="8">
    <location>
        <begin position="32"/>
        <end position="58"/>
    </location>
</feature>
<keyword evidence="5 8" id="KW-0812">Transmembrane</keyword>
<evidence type="ECO:0000256" key="7">
    <source>
        <dbReference type="ARBA" id="ARBA00023136"/>
    </source>
</evidence>
<feature type="transmembrane region" description="Helical" evidence="8">
    <location>
        <begin position="166"/>
        <end position="184"/>
    </location>
</feature>
<gene>
    <name evidence="9" type="ORF">FD41_GL001714</name>
</gene>
<evidence type="ECO:0000256" key="3">
    <source>
        <dbReference type="ARBA" id="ARBA00022448"/>
    </source>
</evidence>
<evidence type="ECO:0000256" key="1">
    <source>
        <dbReference type="ARBA" id="ARBA00004651"/>
    </source>
</evidence>
<feature type="transmembrane region" description="Helical" evidence="8">
    <location>
        <begin position="97"/>
        <end position="117"/>
    </location>
</feature>
<feature type="transmembrane region" description="Helical" evidence="8">
    <location>
        <begin position="226"/>
        <end position="243"/>
    </location>
</feature>
<protein>
    <recommendedName>
        <fullName evidence="8">Probable membrane transporter protein</fullName>
    </recommendedName>
</protein>
<name>A0A0R1VZM4_9LACO</name>
<evidence type="ECO:0000256" key="2">
    <source>
        <dbReference type="ARBA" id="ARBA00009142"/>
    </source>
</evidence>
<keyword evidence="3" id="KW-0813">Transport</keyword>
<dbReference type="AlphaFoldDB" id="A0A0R1VZM4"/>
<evidence type="ECO:0000313" key="10">
    <source>
        <dbReference type="Proteomes" id="UP000051966"/>
    </source>
</evidence>
<dbReference type="InterPro" id="IPR002781">
    <property type="entry name" value="TM_pro_TauE-like"/>
</dbReference>
<reference evidence="9 10" key="1">
    <citation type="journal article" date="2015" name="Genome Announc.">
        <title>Expanding the biotechnology potential of lactobacilli through comparative genomics of 213 strains and associated genera.</title>
        <authorList>
            <person name="Sun Z."/>
            <person name="Harris H.M."/>
            <person name="McCann A."/>
            <person name="Guo C."/>
            <person name="Argimon S."/>
            <person name="Zhang W."/>
            <person name="Yang X."/>
            <person name="Jeffery I.B."/>
            <person name="Cooney J.C."/>
            <person name="Kagawa T.F."/>
            <person name="Liu W."/>
            <person name="Song Y."/>
            <person name="Salvetti E."/>
            <person name="Wrobel A."/>
            <person name="Rasinkangas P."/>
            <person name="Parkhill J."/>
            <person name="Rea M.C."/>
            <person name="O'Sullivan O."/>
            <person name="Ritari J."/>
            <person name="Douillard F.P."/>
            <person name="Paul Ross R."/>
            <person name="Yang R."/>
            <person name="Briner A.E."/>
            <person name="Felis G.E."/>
            <person name="de Vos W.M."/>
            <person name="Barrangou R."/>
            <person name="Klaenhammer T.R."/>
            <person name="Caufield P.W."/>
            <person name="Cui Y."/>
            <person name="Zhang H."/>
            <person name="O'Toole P.W."/>
        </authorList>
    </citation>
    <scope>NUCLEOTIDE SEQUENCE [LARGE SCALE GENOMIC DNA]</scope>
    <source>
        <strain evidence="9 10">DSM 18382</strain>
    </source>
</reference>
<feature type="transmembrane region" description="Helical" evidence="8">
    <location>
        <begin position="70"/>
        <end position="91"/>
    </location>
</feature>
<comment type="caution">
    <text evidence="9">The sequence shown here is derived from an EMBL/GenBank/DDBJ whole genome shotgun (WGS) entry which is preliminary data.</text>
</comment>
<evidence type="ECO:0000256" key="4">
    <source>
        <dbReference type="ARBA" id="ARBA00022475"/>
    </source>
</evidence>
<keyword evidence="10" id="KW-1185">Reference proteome</keyword>
<dbReference type="Proteomes" id="UP000051966">
    <property type="component" value="Unassembled WGS sequence"/>
</dbReference>
<evidence type="ECO:0000313" key="9">
    <source>
        <dbReference type="EMBL" id="KRM11105.1"/>
    </source>
</evidence>